<name>A0AAV4ERE9_9GAST</name>
<dbReference type="EMBL" id="BMAT01007404">
    <property type="protein sequence ID" value="GFR63379.1"/>
    <property type="molecule type" value="Genomic_DNA"/>
</dbReference>
<sequence length="92" mass="10039">MEWQANTLVASAAAGISRKVYNCCASRSAGWDSIQFTLLRGFPLTGCEIPLLGLVEGRDVELIAGCKTLLTTHRHYISSVQRCCSECDAFLL</sequence>
<protein>
    <submittedName>
        <fullName evidence="1">Uncharacterized protein</fullName>
    </submittedName>
</protein>
<accession>A0AAV4ERE9</accession>
<evidence type="ECO:0000313" key="1">
    <source>
        <dbReference type="EMBL" id="GFR63379.1"/>
    </source>
</evidence>
<organism evidence="1 2">
    <name type="scientific">Elysia marginata</name>
    <dbReference type="NCBI Taxonomy" id="1093978"/>
    <lineage>
        <taxon>Eukaryota</taxon>
        <taxon>Metazoa</taxon>
        <taxon>Spiralia</taxon>
        <taxon>Lophotrochozoa</taxon>
        <taxon>Mollusca</taxon>
        <taxon>Gastropoda</taxon>
        <taxon>Heterobranchia</taxon>
        <taxon>Euthyneura</taxon>
        <taxon>Panpulmonata</taxon>
        <taxon>Sacoglossa</taxon>
        <taxon>Placobranchoidea</taxon>
        <taxon>Plakobranchidae</taxon>
        <taxon>Elysia</taxon>
    </lineage>
</organism>
<dbReference type="AlphaFoldDB" id="A0AAV4ERE9"/>
<reference evidence="1 2" key="1">
    <citation type="journal article" date="2021" name="Elife">
        <title>Chloroplast acquisition without the gene transfer in kleptoplastic sea slugs, Plakobranchus ocellatus.</title>
        <authorList>
            <person name="Maeda T."/>
            <person name="Takahashi S."/>
            <person name="Yoshida T."/>
            <person name="Shimamura S."/>
            <person name="Takaki Y."/>
            <person name="Nagai Y."/>
            <person name="Toyoda A."/>
            <person name="Suzuki Y."/>
            <person name="Arimoto A."/>
            <person name="Ishii H."/>
            <person name="Satoh N."/>
            <person name="Nishiyama T."/>
            <person name="Hasebe M."/>
            <person name="Maruyama T."/>
            <person name="Minagawa J."/>
            <person name="Obokata J."/>
            <person name="Shigenobu S."/>
        </authorList>
    </citation>
    <scope>NUCLEOTIDE SEQUENCE [LARGE SCALE GENOMIC DNA]</scope>
</reference>
<dbReference type="Proteomes" id="UP000762676">
    <property type="component" value="Unassembled WGS sequence"/>
</dbReference>
<proteinExistence type="predicted"/>
<evidence type="ECO:0000313" key="2">
    <source>
        <dbReference type="Proteomes" id="UP000762676"/>
    </source>
</evidence>
<comment type="caution">
    <text evidence="1">The sequence shown here is derived from an EMBL/GenBank/DDBJ whole genome shotgun (WGS) entry which is preliminary data.</text>
</comment>
<keyword evidence="2" id="KW-1185">Reference proteome</keyword>
<gene>
    <name evidence="1" type="ORF">ElyMa_003602100</name>
</gene>